<sequence length="263" mass="29030">MASNKPLAAFNDYITFPAFPTKVVTVCWYQNSSTWREEEYYSAPCFTKNSVTNVSIRTTIFIAREWVDKFYYFAPEWTELRKSHILSLDGKTVAESQDVTNKWVETKITKNFFYGQDKADSATSRNLVMEVADEVAAVVNSTSVTVSQASTGTSFASNLPGDVIKKLMSMGIAKFGHQLHRFGEDHPELKLEVSDEDYRAMYDQLCLLASQGKVDIAITGMAQGTFKSSGGNGNPPGGNDKSSGGNAPSIRRLNQTKISPSLI</sequence>
<evidence type="ECO:0000313" key="2">
    <source>
        <dbReference type="EMBL" id="RAO73041.1"/>
    </source>
</evidence>
<organism evidence="2 3">
    <name type="scientific">Talaromyces amestolkiae</name>
    <dbReference type="NCBI Taxonomy" id="1196081"/>
    <lineage>
        <taxon>Eukaryota</taxon>
        <taxon>Fungi</taxon>
        <taxon>Dikarya</taxon>
        <taxon>Ascomycota</taxon>
        <taxon>Pezizomycotina</taxon>
        <taxon>Eurotiomycetes</taxon>
        <taxon>Eurotiomycetidae</taxon>
        <taxon>Eurotiales</taxon>
        <taxon>Trichocomaceae</taxon>
        <taxon>Talaromyces</taxon>
        <taxon>Talaromyces sect. Talaromyces</taxon>
    </lineage>
</organism>
<evidence type="ECO:0000313" key="3">
    <source>
        <dbReference type="Proteomes" id="UP000249363"/>
    </source>
</evidence>
<comment type="caution">
    <text evidence="2">The sequence shown here is derived from an EMBL/GenBank/DDBJ whole genome shotgun (WGS) entry which is preliminary data.</text>
</comment>
<feature type="compositionally biased region" description="Polar residues" evidence="1">
    <location>
        <begin position="252"/>
        <end position="263"/>
    </location>
</feature>
<feature type="compositionally biased region" description="Low complexity" evidence="1">
    <location>
        <begin position="237"/>
        <end position="246"/>
    </location>
</feature>
<dbReference type="AlphaFoldDB" id="A0A364LBE9"/>
<protein>
    <submittedName>
        <fullName evidence="2">Uncharacterized protein</fullName>
    </submittedName>
</protein>
<accession>A0A364LBE9</accession>
<dbReference type="RefSeq" id="XP_040737555.1">
    <property type="nucleotide sequence ID" value="XM_040881927.1"/>
</dbReference>
<dbReference type="Proteomes" id="UP000249363">
    <property type="component" value="Unassembled WGS sequence"/>
</dbReference>
<evidence type="ECO:0000256" key="1">
    <source>
        <dbReference type="SAM" id="MobiDB-lite"/>
    </source>
</evidence>
<dbReference type="OrthoDB" id="5380414at2759"/>
<gene>
    <name evidence="2" type="ORF">BHQ10_009053</name>
</gene>
<proteinExistence type="predicted"/>
<keyword evidence="3" id="KW-1185">Reference proteome</keyword>
<dbReference type="GeneID" id="63798267"/>
<name>A0A364LBE9_TALAM</name>
<dbReference type="EMBL" id="MIKG01000022">
    <property type="protein sequence ID" value="RAO73041.1"/>
    <property type="molecule type" value="Genomic_DNA"/>
</dbReference>
<feature type="region of interest" description="Disordered" evidence="1">
    <location>
        <begin position="227"/>
        <end position="263"/>
    </location>
</feature>
<reference evidence="2 3" key="1">
    <citation type="journal article" date="2017" name="Biotechnol. Biofuels">
        <title>Differential beta-glucosidase expression as a function of carbon source availability in Talaromyces amestolkiae: a genomic and proteomic approach.</title>
        <authorList>
            <person name="de Eugenio L.I."/>
            <person name="Mendez-Liter J.A."/>
            <person name="Nieto-Dominguez M."/>
            <person name="Alonso L."/>
            <person name="Gil-Munoz J."/>
            <person name="Barriuso J."/>
            <person name="Prieto A."/>
            <person name="Martinez M.J."/>
        </authorList>
    </citation>
    <scope>NUCLEOTIDE SEQUENCE [LARGE SCALE GENOMIC DNA]</scope>
    <source>
        <strain evidence="2 3">CIB</strain>
    </source>
</reference>